<organism evidence="1 2">
    <name type="scientific">Angiostrongylus cantonensis</name>
    <name type="common">Rat lungworm</name>
    <dbReference type="NCBI Taxonomy" id="6313"/>
    <lineage>
        <taxon>Eukaryota</taxon>
        <taxon>Metazoa</taxon>
        <taxon>Ecdysozoa</taxon>
        <taxon>Nematoda</taxon>
        <taxon>Chromadorea</taxon>
        <taxon>Rhabditida</taxon>
        <taxon>Rhabditina</taxon>
        <taxon>Rhabditomorpha</taxon>
        <taxon>Strongyloidea</taxon>
        <taxon>Metastrongylidae</taxon>
        <taxon>Angiostrongylus</taxon>
    </lineage>
</organism>
<name>A0A0K0CZ67_ANGCA</name>
<proteinExistence type="predicted"/>
<reference evidence="2" key="2">
    <citation type="submission" date="2017-02" db="UniProtKB">
        <authorList>
            <consortium name="WormBaseParasite"/>
        </authorList>
    </citation>
    <scope>IDENTIFICATION</scope>
</reference>
<evidence type="ECO:0000313" key="1">
    <source>
        <dbReference type="Proteomes" id="UP000035642"/>
    </source>
</evidence>
<evidence type="ECO:0000313" key="2">
    <source>
        <dbReference type="WBParaSite" id="ACAC_0000299701-mRNA-1"/>
    </source>
</evidence>
<dbReference type="WBParaSite" id="ACAC_0000299701-mRNA-1">
    <property type="protein sequence ID" value="ACAC_0000299701-mRNA-1"/>
    <property type="gene ID" value="ACAC_0000299701"/>
</dbReference>
<dbReference type="AlphaFoldDB" id="A0A0K0CZ67"/>
<keyword evidence="1" id="KW-1185">Reference proteome</keyword>
<dbReference type="Proteomes" id="UP000035642">
    <property type="component" value="Unassembled WGS sequence"/>
</dbReference>
<accession>A0A0K0CZ67</accession>
<sequence>MKDKTDGFTAFKGMVNTVQDVQQRQAVEPANVAQALSDQSYSLMDEEDIAEMSMIAAQIEDAEEFNLTFEAVECSKLNEETEAPYPQEEIEPKLSDKSAKHIDLLCENKDDDVEEVLGLPNESVVSSGLPFHEMYMVLLCVLFIRELQYPTF</sequence>
<protein>
    <submittedName>
        <fullName evidence="2">CaM_binding domain-containing protein</fullName>
    </submittedName>
</protein>
<reference evidence="1" key="1">
    <citation type="submission" date="2012-09" db="EMBL/GenBank/DDBJ databases">
        <authorList>
            <person name="Martin A.A."/>
        </authorList>
    </citation>
    <scope>NUCLEOTIDE SEQUENCE</scope>
</reference>